<accession>A0A074LTI4</accession>
<feature type="transmembrane region" description="Helical" evidence="7">
    <location>
        <begin position="212"/>
        <end position="232"/>
    </location>
</feature>
<evidence type="ECO:0000259" key="8">
    <source>
        <dbReference type="PROSITE" id="PS50850"/>
    </source>
</evidence>
<evidence type="ECO:0000313" key="10">
    <source>
        <dbReference type="Proteomes" id="UP000027931"/>
    </source>
</evidence>
<dbReference type="Pfam" id="PF07690">
    <property type="entry name" value="MFS_1"/>
    <property type="match status" value="1"/>
</dbReference>
<dbReference type="GO" id="GO:0005886">
    <property type="term" value="C:plasma membrane"/>
    <property type="evidence" value="ECO:0007669"/>
    <property type="project" value="UniProtKB-SubCell"/>
</dbReference>
<feature type="transmembrane region" description="Helical" evidence="7">
    <location>
        <begin position="98"/>
        <end position="117"/>
    </location>
</feature>
<dbReference type="InterPro" id="IPR036259">
    <property type="entry name" value="MFS_trans_sf"/>
</dbReference>
<feature type="transmembrane region" description="Helical" evidence="7">
    <location>
        <begin position="186"/>
        <end position="206"/>
    </location>
</feature>
<feature type="domain" description="Major facilitator superfamily (MFS) profile" evidence="8">
    <location>
        <begin position="55"/>
        <end position="254"/>
    </location>
</feature>
<keyword evidence="2" id="KW-0813">Transport</keyword>
<evidence type="ECO:0000256" key="5">
    <source>
        <dbReference type="ARBA" id="ARBA00022989"/>
    </source>
</evidence>
<sequence>MTLFLLASLIVLFVWITETKPEAKPKAPGEKPKGMASSYKQVFKDRIFMTFLAAALFCGSLENITNSYGRVRINDDISTPQTMFSIGDWSFAADGMQLYAFLQSANALIVVLFSALVRRMVQKFGHRRALLLGVTLSLAGYAVINVFNLPWLLMISMIVATIGEITWVPVKQSILANLAPEHNRGVYMAVAGFQGVGTMLVGGISISMVGLVSPWTMGGAVLLIGLLSLVLYSRTMGNLSRREAVATPSADLSA</sequence>
<dbReference type="PANTHER" id="PTHR23517">
    <property type="entry name" value="RESISTANCE PROTEIN MDTM, PUTATIVE-RELATED-RELATED"/>
    <property type="match status" value="1"/>
</dbReference>
<dbReference type="STRING" id="1157490.EL26_08155"/>
<evidence type="ECO:0000256" key="4">
    <source>
        <dbReference type="ARBA" id="ARBA00022692"/>
    </source>
</evidence>
<name>A0A074LTI4_9BACL</name>
<evidence type="ECO:0000256" key="6">
    <source>
        <dbReference type="ARBA" id="ARBA00023136"/>
    </source>
</evidence>
<dbReference type="Proteomes" id="UP000027931">
    <property type="component" value="Unassembled WGS sequence"/>
</dbReference>
<dbReference type="Gene3D" id="1.20.1250.20">
    <property type="entry name" value="MFS general substrate transporter like domains"/>
    <property type="match status" value="1"/>
</dbReference>
<keyword evidence="10" id="KW-1185">Reference proteome</keyword>
<keyword evidence="6 7" id="KW-0472">Membrane</keyword>
<dbReference type="EMBL" id="JMIR01000008">
    <property type="protein sequence ID" value="KEO83880.1"/>
    <property type="molecule type" value="Genomic_DNA"/>
</dbReference>
<dbReference type="SUPFAM" id="SSF103473">
    <property type="entry name" value="MFS general substrate transporter"/>
    <property type="match status" value="1"/>
</dbReference>
<keyword evidence="4 7" id="KW-0812">Transmembrane</keyword>
<feature type="transmembrane region" description="Helical" evidence="7">
    <location>
        <begin position="129"/>
        <end position="147"/>
    </location>
</feature>
<comment type="subcellular location">
    <subcellularLocation>
        <location evidence="1">Cell membrane</location>
        <topology evidence="1">Multi-pass membrane protein</topology>
    </subcellularLocation>
</comment>
<evidence type="ECO:0000256" key="3">
    <source>
        <dbReference type="ARBA" id="ARBA00022475"/>
    </source>
</evidence>
<dbReference type="GO" id="GO:0022857">
    <property type="term" value="F:transmembrane transporter activity"/>
    <property type="evidence" value="ECO:0007669"/>
    <property type="project" value="InterPro"/>
</dbReference>
<protein>
    <recommendedName>
        <fullName evidence="8">Major facilitator superfamily (MFS) profile domain-containing protein</fullName>
    </recommendedName>
</protein>
<proteinExistence type="predicted"/>
<gene>
    <name evidence="9" type="ORF">EL26_08155</name>
</gene>
<dbReference type="AlphaFoldDB" id="A0A074LTI4"/>
<keyword evidence="5 7" id="KW-1133">Transmembrane helix</keyword>
<feature type="transmembrane region" description="Helical" evidence="7">
    <location>
        <begin position="153"/>
        <end position="174"/>
    </location>
</feature>
<dbReference type="InterPro" id="IPR050171">
    <property type="entry name" value="MFS_Transporters"/>
</dbReference>
<keyword evidence="3" id="KW-1003">Cell membrane</keyword>
<evidence type="ECO:0000256" key="1">
    <source>
        <dbReference type="ARBA" id="ARBA00004651"/>
    </source>
</evidence>
<dbReference type="eggNOG" id="COG3104">
    <property type="taxonomic scope" value="Bacteria"/>
</dbReference>
<organism evidence="9 10">
    <name type="scientific">Tumebacillus flagellatus</name>
    <dbReference type="NCBI Taxonomy" id="1157490"/>
    <lineage>
        <taxon>Bacteria</taxon>
        <taxon>Bacillati</taxon>
        <taxon>Bacillota</taxon>
        <taxon>Bacilli</taxon>
        <taxon>Bacillales</taxon>
        <taxon>Alicyclobacillaceae</taxon>
        <taxon>Tumebacillus</taxon>
    </lineage>
</organism>
<dbReference type="PANTHER" id="PTHR23517:SF3">
    <property type="entry name" value="INTEGRAL MEMBRANE TRANSPORT PROTEIN"/>
    <property type="match status" value="1"/>
</dbReference>
<dbReference type="InterPro" id="IPR011701">
    <property type="entry name" value="MFS"/>
</dbReference>
<dbReference type="PROSITE" id="PS50850">
    <property type="entry name" value="MFS"/>
    <property type="match status" value="1"/>
</dbReference>
<dbReference type="InterPro" id="IPR020846">
    <property type="entry name" value="MFS_dom"/>
</dbReference>
<evidence type="ECO:0000313" key="9">
    <source>
        <dbReference type="EMBL" id="KEO83880.1"/>
    </source>
</evidence>
<reference evidence="9 10" key="1">
    <citation type="journal article" date="2013" name="Int. J. Syst. Evol. Microbiol.">
        <title>Tumebacillus flagellatus sp. nov., an alpha-amylase/pullulanase-producing bacterium isolated from cassava wastewater.</title>
        <authorList>
            <person name="Wang Q."/>
            <person name="Xie N."/>
            <person name="Qin Y."/>
            <person name="Shen N."/>
            <person name="Zhu J."/>
            <person name="Mi H."/>
            <person name="Huang R."/>
        </authorList>
    </citation>
    <scope>NUCLEOTIDE SEQUENCE [LARGE SCALE GENOMIC DNA]</scope>
    <source>
        <strain evidence="9 10">GST4</strain>
    </source>
</reference>
<evidence type="ECO:0000256" key="7">
    <source>
        <dbReference type="SAM" id="Phobius"/>
    </source>
</evidence>
<comment type="caution">
    <text evidence="9">The sequence shown here is derived from an EMBL/GenBank/DDBJ whole genome shotgun (WGS) entry which is preliminary data.</text>
</comment>
<evidence type="ECO:0000256" key="2">
    <source>
        <dbReference type="ARBA" id="ARBA00022448"/>
    </source>
</evidence>